<keyword evidence="1" id="KW-1133">Transmembrane helix</keyword>
<accession>A0A835NFP0</accession>
<dbReference type="EMBL" id="JADDUC010000250">
    <property type="protein sequence ID" value="KAG0114907.1"/>
    <property type="molecule type" value="Genomic_DNA"/>
</dbReference>
<keyword evidence="1" id="KW-0472">Membrane</keyword>
<dbReference type="Proteomes" id="UP000618051">
    <property type="component" value="Unassembled WGS sequence"/>
</dbReference>
<evidence type="ECO:0000313" key="3">
    <source>
        <dbReference type="EMBL" id="KAI1239657.1"/>
    </source>
</evidence>
<evidence type="ECO:0000313" key="4">
    <source>
        <dbReference type="Proteomes" id="UP000618051"/>
    </source>
</evidence>
<proteinExistence type="predicted"/>
<keyword evidence="1 2" id="KW-0812">Transmembrane</keyword>
<dbReference type="PANTHER" id="PTHR31410:SF1">
    <property type="entry name" value="POST-GPI ATTACHMENT TO PROTEINS FACTOR 4"/>
    <property type="match status" value="1"/>
</dbReference>
<evidence type="ECO:0000313" key="2">
    <source>
        <dbReference type="EMBL" id="KAG0114907.1"/>
    </source>
</evidence>
<dbReference type="GO" id="GO:0016757">
    <property type="term" value="F:glycosyltransferase activity"/>
    <property type="evidence" value="ECO:0007669"/>
    <property type="project" value="InterPro"/>
</dbReference>
<keyword evidence="4" id="KW-1185">Reference proteome</keyword>
<name>A0A835NFP0_9PASS</name>
<comment type="caution">
    <text evidence="2">The sequence shown here is derived from an EMBL/GenBank/DDBJ whole genome shotgun (WGS) entry which is preliminary data.</text>
</comment>
<reference evidence="3 4" key="2">
    <citation type="journal article" date="2021" name="J. Hered.">
        <title>Feather Gene Expression Elucidates the Developmental Basis of Plumage Iridescence in African Starlings.</title>
        <authorList>
            <person name="Rubenstein D.R."/>
            <person name="Corvelo A."/>
            <person name="MacManes M.D."/>
            <person name="Maia R."/>
            <person name="Narzisi G."/>
            <person name="Rousaki A."/>
            <person name="Vandenabeele P."/>
            <person name="Shawkey M.D."/>
            <person name="Solomon J."/>
        </authorList>
    </citation>
    <scope>NUCLEOTIDE SEQUENCE [LARGE SCALE GENOMIC DNA]</scope>
    <source>
        <strain evidence="3">SS15</strain>
    </source>
</reference>
<dbReference type="AlphaFoldDB" id="A0A835NFP0"/>
<protein>
    <submittedName>
        <fullName evidence="2">Transmembrane protein 246</fullName>
    </submittedName>
</protein>
<evidence type="ECO:0000256" key="1">
    <source>
        <dbReference type="SAM" id="Phobius"/>
    </source>
</evidence>
<feature type="transmembrane region" description="Helical" evidence="1">
    <location>
        <begin position="62"/>
        <end position="81"/>
    </location>
</feature>
<dbReference type="OrthoDB" id="2016523at2759"/>
<gene>
    <name evidence="3" type="ORF">IHE44_0011081</name>
    <name evidence="2" type="ORF">IHE44_006966</name>
</gene>
<dbReference type="InterPro" id="IPR029675">
    <property type="entry name" value="PGAP4"/>
</dbReference>
<dbReference type="EMBL" id="JADDUC020000004">
    <property type="protein sequence ID" value="KAI1239657.1"/>
    <property type="molecule type" value="Genomic_DNA"/>
</dbReference>
<reference evidence="3" key="3">
    <citation type="submission" date="2022-01" db="EMBL/GenBank/DDBJ databases">
        <authorList>
            <person name="Rubenstein D.R."/>
        </authorList>
    </citation>
    <scope>NUCLEOTIDE SEQUENCE</scope>
    <source>
        <strain evidence="3">SS15</strain>
        <tissue evidence="3">Liver</tissue>
    </source>
</reference>
<reference evidence="2" key="1">
    <citation type="submission" date="2020-10" db="EMBL/GenBank/DDBJ databases">
        <title>Feather gene expression reveals the developmental basis of iridescence in African starlings.</title>
        <authorList>
            <person name="Rubenstein D.R."/>
        </authorList>
    </citation>
    <scope>NUCLEOTIDE SEQUENCE</scope>
    <source>
        <strain evidence="2">SS15</strain>
        <tissue evidence="2">Liver</tissue>
    </source>
</reference>
<dbReference type="PANTHER" id="PTHR31410">
    <property type="entry name" value="TRANSMEMBRANE PROTEIN 246"/>
    <property type="match status" value="1"/>
</dbReference>
<feature type="non-terminal residue" evidence="2">
    <location>
        <position position="526"/>
    </location>
</feature>
<sequence length="526" mass="59846">LGQPVQVWQQWPLWYPAVEGERCIGSEGLRARAVQECPPSAAVMLHRARQLCGKWCRWSSPFIHLLTLTVVTFGVLAPLICHRLLHSYFYLRCWHLNPMSQEFLEQNQQEGQDAFHYFEKMRMPNTSEASGSDAFQPLLLITIITVQRRNDFHYVLQVASHFHRLLQKCGARCQRHRMLLCNVESDPSSHQDVRLLSSLFPVVSRDRTGENPDPSLNQFEKEKQDYVFCLEQSLLVYSPEYILLVEDDAVPEEEIFSVLQHLFSARFSKPYLRDALYFKLYHPERLQHYFNPEPMRILEWLGLGMFLGPVLAGAYCRAVGQAGPGWCLVAFFALYSMALAELVGRHYGLELRRLHPALYNVVPASECCTPAMLFPAASARRASGYLRGLRCRQGFAKDTALYSLLRGKGENAFVLEPNLVRHVGMYSSLRLKSNPKLLFPVLQTKGEKDGKLESGDTSREGGAHLHHLTDPALSWELGHQQVESPHHFPSAVGLWSQCLDNLCRFGSNGPRGILQSREKDALGVKD</sequence>
<dbReference type="CDD" id="cd22190">
    <property type="entry name" value="PGAP4"/>
    <property type="match status" value="1"/>
</dbReference>
<dbReference type="GO" id="GO:0000139">
    <property type="term" value="C:Golgi membrane"/>
    <property type="evidence" value="ECO:0007669"/>
    <property type="project" value="InterPro"/>
</dbReference>
<dbReference type="GO" id="GO:0006506">
    <property type="term" value="P:GPI anchor biosynthetic process"/>
    <property type="evidence" value="ECO:0007669"/>
    <property type="project" value="InterPro"/>
</dbReference>
<organism evidence="2">
    <name type="scientific">Lamprotornis superbus</name>
    <dbReference type="NCBI Taxonomy" id="245042"/>
    <lineage>
        <taxon>Eukaryota</taxon>
        <taxon>Metazoa</taxon>
        <taxon>Chordata</taxon>
        <taxon>Craniata</taxon>
        <taxon>Vertebrata</taxon>
        <taxon>Euteleostomi</taxon>
        <taxon>Archelosauria</taxon>
        <taxon>Archosauria</taxon>
        <taxon>Dinosauria</taxon>
        <taxon>Saurischia</taxon>
        <taxon>Theropoda</taxon>
        <taxon>Coelurosauria</taxon>
        <taxon>Aves</taxon>
        <taxon>Neognathae</taxon>
        <taxon>Neoaves</taxon>
        <taxon>Telluraves</taxon>
        <taxon>Australaves</taxon>
        <taxon>Passeriformes</taxon>
        <taxon>Sturnidae</taxon>
        <taxon>Lamprotornis</taxon>
    </lineage>
</organism>